<feature type="compositionally biased region" description="Pro residues" evidence="5">
    <location>
        <begin position="470"/>
        <end position="479"/>
    </location>
</feature>
<dbReference type="Gene3D" id="3.40.50.10190">
    <property type="entry name" value="BRCT domain"/>
    <property type="match status" value="2"/>
</dbReference>
<dbReference type="GO" id="GO:1901987">
    <property type="term" value="P:regulation of cell cycle phase transition"/>
    <property type="evidence" value="ECO:0007669"/>
    <property type="project" value="TreeGrafter"/>
</dbReference>
<protein>
    <submittedName>
        <fullName evidence="7">Dfp1/Him1, central region-domain-containing protein</fullName>
    </submittedName>
</protein>
<dbReference type="GO" id="GO:0003676">
    <property type="term" value="F:nucleic acid binding"/>
    <property type="evidence" value="ECO:0007669"/>
    <property type="project" value="InterPro"/>
</dbReference>
<keyword evidence="8" id="KW-1185">Reference proteome</keyword>
<dbReference type="GO" id="GO:0008270">
    <property type="term" value="F:zinc ion binding"/>
    <property type="evidence" value="ECO:0007669"/>
    <property type="project" value="UniProtKB-KW"/>
</dbReference>
<gene>
    <name evidence="7" type="ORF">Micbo1qcDRAFT_6558</name>
</gene>
<dbReference type="InterPro" id="IPR055116">
    <property type="entry name" value="DBF4_BRCT"/>
</dbReference>
<dbReference type="Pfam" id="PF07535">
    <property type="entry name" value="zf-DBF"/>
    <property type="match status" value="1"/>
</dbReference>
<dbReference type="OrthoDB" id="21380at2759"/>
<dbReference type="EMBL" id="KQ964245">
    <property type="protein sequence ID" value="KXJ97238.1"/>
    <property type="molecule type" value="Genomic_DNA"/>
</dbReference>
<dbReference type="GO" id="GO:0010571">
    <property type="term" value="P:positive regulation of nuclear cell cycle DNA replication"/>
    <property type="evidence" value="ECO:0007669"/>
    <property type="project" value="TreeGrafter"/>
</dbReference>
<dbReference type="PANTHER" id="PTHR15375">
    <property type="entry name" value="ACTIVATOR OF S-PHASE KINASE-RELATED"/>
    <property type="match status" value="1"/>
</dbReference>
<dbReference type="SMART" id="SM00586">
    <property type="entry name" value="ZnF_DBF"/>
    <property type="match status" value="1"/>
</dbReference>
<feature type="compositionally biased region" description="Polar residues" evidence="5">
    <location>
        <begin position="579"/>
        <end position="589"/>
    </location>
</feature>
<feature type="region of interest" description="Disordered" evidence="5">
    <location>
        <begin position="470"/>
        <end position="501"/>
    </location>
</feature>
<accession>A0A136JJB3</accession>
<dbReference type="InterPro" id="IPR038545">
    <property type="entry name" value="Znf_DBF_sf"/>
</dbReference>
<feature type="domain" description="DBF4-type" evidence="6">
    <location>
        <begin position="652"/>
        <end position="701"/>
    </location>
</feature>
<dbReference type="Proteomes" id="UP000070501">
    <property type="component" value="Unassembled WGS sequence"/>
</dbReference>
<keyword evidence="2 4" id="KW-0863">Zinc-finger</keyword>
<proteinExistence type="predicted"/>
<dbReference type="FunFam" id="6.10.250.3410:FF:000001">
    <property type="entry name" value="Protein DBF4 homolog A"/>
    <property type="match status" value="1"/>
</dbReference>
<reference evidence="8" key="1">
    <citation type="submission" date="2016-02" db="EMBL/GenBank/DDBJ databases">
        <title>Draft genome sequence of Microdochium bolleyi, a fungal endophyte of beachgrass.</title>
        <authorList>
            <consortium name="DOE Joint Genome Institute"/>
            <person name="David A.S."/>
            <person name="May G."/>
            <person name="Haridas S."/>
            <person name="Lim J."/>
            <person name="Wang M."/>
            <person name="Labutti K."/>
            <person name="Lipzen A."/>
            <person name="Barry K."/>
            <person name="Grigoriev I.V."/>
        </authorList>
    </citation>
    <scope>NUCLEOTIDE SEQUENCE [LARGE SCALE GENOMIC DNA]</scope>
    <source>
        <strain evidence="8">J235TASD1</strain>
    </source>
</reference>
<dbReference type="InterPro" id="IPR051590">
    <property type="entry name" value="Replication_Regulatory_Kinase"/>
</dbReference>
<name>A0A136JJB3_9PEZI</name>
<feature type="compositionally biased region" description="Basic and acidic residues" evidence="5">
    <location>
        <begin position="590"/>
        <end position="604"/>
    </location>
</feature>
<feature type="compositionally biased region" description="Low complexity" evidence="5">
    <location>
        <begin position="96"/>
        <end position="118"/>
    </location>
</feature>
<dbReference type="InterPro" id="IPR006572">
    <property type="entry name" value="Znf_DBF"/>
</dbReference>
<evidence type="ECO:0000256" key="5">
    <source>
        <dbReference type="SAM" id="MobiDB-lite"/>
    </source>
</evidence>
<sequence length="721" mass="81167">MAAVVLSPSPIHPSLSRPQVAMSGRRVLPLQNNINAANSPLRPSAAAANHAAAAGLALKPRRTLPLPVATAHRDHNRDAQDSYAEQPPAKKQIVDSSTSSRLLKSPSQQSRTSSRSQPLFQQRANPTTYRSKLDLERTRPQHASQQLHQQIATAANAAAVEQNSRQSDKSVEDFRNWQKHHRAKFPKMVFFFDHIPTEARHKLAKQIGQLGSREEKFFSIEITHVITTRSIPADKSVSMQGGHDGLGAMEKEDVHMAQEQEQVQTIDPKKLSRPSEIPVKRKLFDAELRSRQVQPQVQQDVLRVMPKRNTDILLRAREMGKKIWSLDKLQRMLPLLLEQDPYVSMQMTYGNRTQAHESRASQDRNLLQLLHNERVHGPSDRDPTVAARELHYFKGPYLYIYDMEEKQKPIMVREYEKVADKADGDWPQFRTAAVGRCPFVEDYDHREARHHHRPKPVAKPAVEVKKPVIQPPEIQPPKPVTGKRTLSEMEHSHSRNSSVTSVELANSLAGKKADPRANAFTSRAAAGRLFGGEPVASGVQPSNITSAIRSQMISSTAATPGVITGLSKEVHGLQRQVLKRNSTATSQDLSSRRTAEVLREETGNKRPSTLGRTSSKRLDQFDEATGARGEDGEASQAAPQPEKRLVSKPRKRELKPGYCENCVEKYNDFDEHIVSRKHRRFADDNRNWVELDELLAQLQRVPKHVPFQPRAVSFTDDDEQC</sequence>
<keyword evidence="3" id="KW-0862">Zinc</keyword>
<feature type="region of interest" description="Disordered" evidence="5">
    <location>
        <begin position="72"/>
        <end position="171"/>
    </location>
</feature>
<keyword evidence="1" id="KW-0479">Metal-binding</keyword>
<evidence type="ECO:0000313" key="8">
    <source>
        <dbReference type="Proteomes" id="UP000070501"/>
    </source>
</evidence>
<dbReference type="InterPro" id="IPR036420">
    <property type="entry name" value="BRCT_dom_sf"/>
</dbReference>
<dbReference type="Pfam" id="PF08630">
    <property type="entry name" value="Dfp1_Him1_M"/>
    <property type="match status" value="1"/>
</dbReference>
<dbReference type="InterPro" id="IPR013939">
    <property type="entry name" value="Regulatory_Dfp1/Him1"/>
</dbReference>
<evidence type="ECO:0000256" key="2">
    <source>
        <dbReference type="ARBA" id="ARBA00022771"/>
    </source>
</evidence>
<evidence type="ECO:0000256" key="1">
    <source>
        <dbReference type="ARBA" id="ARBA00022723"/>
    </source>
</evidence>
<dbReference type="PANTHER" id="PTHR15375:SF26">
    <property type="entry name" value="PROTEIN CHIFFON"/>
    <property type="match status" value="1"/>
</dbReference>
<dbReference type="Pfam" id="PF22437">
    <property type="entry name" value="DBF4_BRCT"/>
    <property type="match status" value="1"/>
</dbReference>
<evidence type="ECO:0000313" key="7">
    <source>
        <dbReference type="EMBL" id="KXJ97238.1"/>
    </source>
</evidence>
<dbReference type="GO" id="GO:0031431">
    <property type="term" value="C:Dbf4-dependent protein kinase complex"/>
    <property type="evidence" value="ECO:0007669"/>
    <property type="project" value="TreeGrafter"/>
</dbReference>
<feature type="compositionally biased region" description="Polar residues" evidence="5">
    <location>
        <begin position="119"/>
        <end position="130"/>
    </location>
</feature>
<dbReference type="GO" id="GO:0043539">
    <property type="term" value="F:protein serine/threonine kinase activator activity"/>
    <property type="evidence" value="ECO:0007669"/>
    <property type="project" value="TreeGrafter"/>
</dbReference>
<evidence type="ECO:0000256" key="4">
    <source>
        <dbReference type="PROSITE-ProRule" id="PRU00600"/>
    </source>
</evidence>
<feature type="compositionally biased region" description="Polar residues" evidence="5">
    <location>
        <begin position="141"/>
        <end position="151"/>
    </location>
</feature>
<dbReference type="PROSITE" id="PS51265">
    <property type="entry name" value="ZF_DBF4"/>
    <property type="match status" value="1"/>
</dbReference>
<dbReference type="FunCoup" id="A0A136JJB3">
    <property type="interactions" value="127"/>
</dbReference>
<dbReference type="Gene3D" id="6.10.250.3410">
    <property type="entry name" value="DBF zinc finger"/>
    <property type="match status" value="1"/>
</dbReference>
<dbReference type="InParanoid" id="A0A136JJB3"/>
<evidence type="ECO:0000259" key="6">
    <source>
        <dbReference type="PROSITE" id="PS51265"/>
    </source>
</evidence>
<feature type="region of interest" description="Disordered" evidence="5">
    <location>
        <begin position="577"/>
        <end position="650"/>
    </location>
</feature>
<dbReference type="AlphaFoldDB" id="A0A136JJB3"/>
<organism evidence="7 8">
    <name type="scientific">Microdochium bolleyi</name>
    <dbReference type="NCBI Taxonomy" id="196109"/>
    <lineage>
        <taxon>Eukaryota</taxon>
        <taxon>Fungi</taxon>
        <taxon>Dikarya</taxon>
        <taxon>Ascomycota</taxon>
        <taxon>Pezizomycotina</taxon>
        <taxon>Sordariomycetes</taxon>
        <taxon>Xylariomycetidae</taxon>
        <taxon>Xylariales</taxon>
        <taxon>Microdochiaceae</taxon>
        <taxon>Microdochium</taxon>
    </lineage>
</organism>
<dbReference type="STRING" id="196109.A0A136JJB3"/>
<evidence type="ECO:0000256" key="3">
    <source>
        <dbReference type="ARBA" id="ARBA00022833"/>
    </source>
</evidence>